<accession>A0ABN6UXY2</accession>
<name>A0ABN6UXY2_9BACT</name>
<evidence type="ECO:0000313" key="3">
    <source>
        <dbReference type="Proteomes" id="UP001242010"/>
    </source>
</evidence>
<gene>
    <name evidence="2" type="ORF">GETHOR_17900</name>
</gene>
<dbReference type="InterPro" id="IPR018691">
    <property type="entry name" value="DUF2188"/>
</dbReference>
<protein>
    <recommendedName>
        <fullName evidence="4">DUF2188 domain-containing protein</fullName>
    </recommendedName>
</protein>
<sequence length="74" mass="8440">MKNYHLAKEGNAWALKPEGGRRPVVHAATKAEAIGQTRVYMQQHAGSVKIHKEDGQIQEERTYPRSMDPRRIKS</sequence>
<keyword evidence="3" id="KW-1185">Reference proteome</keyword>
<dbReference type="EMBL" id="AP027079">
    <property type="protein sequence ID" value="BDU69689.1"/>
    <property type="molecule type" value="Genomic_DNA"/>
</dbReference>
<evidence type="ECO:0000313" key="2">
    <source>
        <dbReference type="EMBL" id="BDU69689.1"/>
    </source>
</evidence>
<reference evidence="3" key="1">
    <citation type="journal article" date="2023" name="Int. J. Syst. Evol. Microbiol.">
        <title>Mesoterricola silvestris gen. nov., sp. nov., Mesoterricola sediminis sp. nov., Geothrix oryzae sp. nov., Geothrix edaphica sp. nov., Geothrix rubra sp. nov., and Geothrix limicola sp. nov., six novel members of Acidobacteriota isolated from soils.</title>
        <authorList>
            <person name="Itoh H."/>
            <person name="Sugisawa Y."/>
            <person name="Mise K."/>
            <person name="Xu Z."/>
            <person name="Kuniyasu M."/>
            <person name="Ushijima N."/>
            <person name="Kawano K."/>
            <person name="Kobayashi E."/>
            <person name="Shiratori Y."/>
            <person name="Masuda Y."/>
            <person name="Senoo K."/>
        </authorList>
    </citation>
    <scope>NUCLEOTIDE SEQUENCE [LARGE SCALE GENOMIC DNA]</scope>
    <source>
        <strain evidence="3">Red222</strain>
    </source>
</reference>
<dbReference type="RefSeq" id="WP_286353414.1">
    <property type="nucleotide sequence ID" value="NZ_AP027079.1"/>
</dbReference>
<evidence type="ECO:0008006" key="4">
    <source>
        <dbReference type="Google" id="ProtNLM"/>
    </source>
</evidence>
<dbReference type="Proteomes" id="UP001242010">
    <property type="component" value="Chromosome"/>
</dbReference>
<feature type="compositionally biased region" description="Basic and acidic residues" evidence="1">
    <location>
        <begin position="50"/>
        <end position="74"/>
    </location>
</feature>
<evidence type="ECO:0000256" key="1">
    <source>
        <dbReference type="SAM" id="MobiDB-lite"/>
    </source>
</evidence>
<feature type="region of interest" description="Disordered" evidence="1">
    <location>
        <begin position="46"/>
        <end position="74"/>
    </location>
</feature>
<organism evidence="2 3">
    <name type="scientific">Geothrix oryzae</name>
    <dbReference type="NCBI Taxonomy" id="2927975"/>
    <lineage>
        <taxon>Bacteria</taxon>
        <taxon>Pseudomonadati</taxon>
        <taxon>Acidobacteriota</taxon>
        <taxon>Holophagae</taxon>
        <taxon>Holophagales</taxon>
        <taxon>Holophagaceae</taxon>
        <taxon>Geothrix</taxon>
    </lineage>
</organism>
<dbReference type="Pfam" id="PF09954">
    <property type="entry name" value="DUF2188"/>
    <property type="match status" value="1"/>
</dbReference>
<proteinExistence type="predicted"/>